<keyword evidence="3" id="KW-1185">Reference proteome</keyword>
<reference evidence="2 3" key="1">
    <citation type="journal article" date="2010" name="Int. J. Syst. Evol. Microbiol.">
        <title>Bacillus horneckiae sp. nov., isolated from a spacecraft-assembly clean room.</title>
        <authorList>
            <person name="Vaishampayan P."/>
            <person name="Probst A."/>
            <person name="Krishnamurthi S."/>
            <person name="Ghosh S."/>
            <person name="Osman S."/>
            <person name="McDowall A."/>
            <person name="Ruckmani A."/>
            <person name="Mayilraj S."/>
            <person name="Venkateswaran K."/>
        </authorList>
    </citation>
    <scope>NUCLEOTIDE SEQUENCE [LARGE SCALE GENOMIC DNA]</scope>
    <source>
        <strain evidence="3">1PO1SC</strain>
    </source>
</reference>
<evidence type="ECO:0000256" key="1">
    <source>
        <dbReference type="SAM" id="Phobius"/>
    </source>
</evidence>
<feature type="transmembrane region" description="Helical" evidence="1">
    <location>
        <begin position="29"/>
        <end position="51"/>
    </location>
</feature>
<comment type="caution">
    <text evidence="2">The sequence shown here is derived from an EMBL/GenBank/DDBJ whole genome shotgun (WGS) entry which is preliminary data.</text>
</comment>
<protein>
    <recommendedName>
        <fullName evidence="4">DUF4811 domain-containing protein</fullName>
    </recommendedName>
</protein>
<keyword evidence="1" id="KW-0472">Membrane</keyword>
<dbReference type="Proteomes" id="UP000233343">
    <property type="component" value="Unassembled WGS sequence"/>
</dbReference>
<proteinExistence type="predicted"/>
<dbReference type="AlphaFoldDB" id="A0A2N0ZJJ5"/>
<keyword evidence="1" id="KW-0812">Transmembrane</keyword>
<dbReference type="RefSeq" id="WP_066192798.1">
    <property type="nucleotide sequence ID" value="NZ_JAFDQP010000010.1"/>
</dbReference>
<gene>
    <name evidence="2" type="ORF">CWS20_07405</name>
</gene>
<feature type="transmembrane region" description="Helical" evidence="1">
    <location>
        <begin position="6"/>
        <end position="22"/>
    </location>
</feature>
<evidence type="ECO:0008006" key="4">
    <source>
        <dbReference type="Google" id="ProtNLM"/>
    </source>
</evidence>
<name>A0A2N0ZJJ5_9BACI</name>
<organism evidence="2 3">
    <name type="scientific">Cytobacillus horneckiae</name>
    <dbReference type="NCBI Taxonomy" id="549687"/>
    <lineage>
        <taxon>Bacteria</taxon>
        <taxon>Bacillati</taxon>
        <taxon>Bacillota</taxon>
        <taxon>Bacilli</taxon>
        <taxon>Bacillales</taxon>
        <taxon>Bacillaceae</taxon>
        <taxon>Cytobacillus</taxon>
    </lineage>
</organism>
<dbReference type="EMBL" id="PISD01000013">
    <property type="protein sequence ID" value="PKG29685.1"/>
    <property type="molecule type" value="Genomic_DNA"/>
</dbReference>
<evidence type="ECO:0000313" key="3">
    <source>
        <dbReference type="Proteomes" id="UP000233343"/>
    </source>
</evidence>
<evidence type="ECO:0000313" key="2">
    <source>
        <dbReference type="EMBL" id="PKG29685.1"/>
    </source>
</evidence>
<sequence>MTSLYLLVIIGAIAILSIFLISKKIKTTYAILITYSSILLISTILVGFISIEPENIQIESEAVSQQLNNALKNGDRENIDPLYVMKEESFQIDEEKVLTLKSNYEDGLTFYIERKAEDDGQVDSTIYHIGPIVNGHYVENSLEPYELHYSENMLDYYVNRVARLIFHMNTSEFTINQFKHDDVFAINEIHTQAPAVYLQIPKSLSIDRDGDFFIEYVK</sequence>
<accession>A0A2N0ZJJ5</accession>
<keyword evidence="1" id="KW-1133">Transmembrane helix</keyword>